<dbReference type="EMBL" id="BK015021">
    <property type="protein sequence ID" value="DAD87438.1"/>
    <property type="molecule type" value="Genomic_DNA"/>
</dbReference>
<protein>
    <submittedName>
        <fullName evidence="2">Uncharacterized protein</fullName>
    </submittedName>
</protein>
<feature type="compositionally biased region" description="Basic residues" evidence="1">
    <location>
        <begin position="80"/>
        <end position="96"/>
    </location>
</feature>
<organism evidence="2">
    <name type="scientific">Siphoviridae sp. cthrK8</name>
    <dbReference type="NCBI Taxonomy" id="2826429"/>
    <lineage>
        <taxon>Viruses</taxon>
        <taxon>Duplodnaviria</taxon>
        <taxon>Heunggongvirae</taxon>
        <taxon>Uroviricota</taxon>
        <taxon>Caudoviricetes</taxon>
    </lineage>
</organism>
<name>A0A8S5MYI5_9CAUD</name>
<sequence>MALTLNSKIGDLVLAIGELIVASDGKTTTAMLEIPDQDFYLEIAVKVKGEETKMEPIEPFIREVIEDEDVIFNKDSDYHKQKKKEKKNPIFKRNKPKQGGAR</sequence>
<proteinExistence type="predicted"/>
<evidence type="ECO:0000256" key="1">
    <source>
        <dbReference type="SAM" id="MobiDB-lite"/>
    </source>
</evidence>
<feature type="region of interest" description="Disordered" evidence="1">
    <location>
        <begin position="76"/>
        <end position="102"/>
    </location>
</feature>
<accession>A0A8S5MYI5</accession>
<reference evidence="2" key="1">
    <citation type="journal article" date="2021" name="Proc. Natl. Acad. Sci. U.S.A.">
        <title>A Catalog of Tens of Thousands of Viruses from Human Metagenomes Reveals Hidden Associations with Chronic Diseases.</title>
        <authorList>
            <person name="Tisza M.J."/>
            <person name="Buck C.B."/>
        </authorList>
    </citation>
    <scope>NUCLEOTIDE SEQUENCE</scope>
    <source>
        <strain evidence="2">CthrK8</strain>
    </source>
</reference>
<evidence type="ECO:0000313" key="2">
    <source>
        <dbReference type="EMBL" id="DAD87438.1"/>
    </source>
</evidence>